<feature type="domain" description="FAD-dependent urate hydroxylase HpyO/Asp monooxygenase CreE-like FAD/NAD(P)-binding" evidence="1">
    <location>
        <begin position="8"/>
        <end position="197"/>
    </location>
</feature>
<dbReference type="PANTHER" id="PTHR40254">
    <property type="entry name" value="BLR0577 PROTEIN"/>
    <property type="match status" value="1"/>
</dbReference>
<dbReference type="Pfam" id="PF13454">
    <property type="entry name" value="NAD_binding_9"/>
    <property type="match status" value="1"/>
</dbReference>
<accession>J9WNP7</accession>
<dbReference type="AlphaFoldDB" id="J9WNP7"/>
<sequence>MTHVQICLVGAGPRGLSVLERLCAQERKSPRWDAVTVHVVDPDPPGAGRVWRPTQSRHLLMNTVASQVTVYTDASVRIDGPLDEGPSLYQWAKALTSGTLETDAQCGYGDDVLAEADRLGPDSYPTRALYGCYLTWAFRRVVANAAAHVTVRTHAVRAVALEDEAGEKAGGAGPQTVVLEDGTRLAAMSAVVLAQGHVPVEPSGAQREMSAYAERHGLTYLAPANPADVDLSGIRPGEPVLLRGLGLNFFDYLALFTHGRGGAFTRVDGRLVYRPSGREPRLYAGSRRGVPYQARGENEKGAHGRHHPRLLTAGHIAGLRGRDPQRAAIDFAADLWPLITKEVCGVSYAALLAARGEPPSVIEDFVEKFLHAEPGEEEARLLDDSGVPAAERWDWERVARPYGSRALTDQAAFRTWLRGHLDEDVRLARQGNVSGPFKAALDVLRDLRNELRLAVDHAGLSAESHRDHLDGWYTPLNAYLSIGPPVSRIEEMAALLDAGILDVTGPGLCVATDEDDPLGPCFTATSSEIPGVRVRATVLIEARLPETDLRRTADPLMSQLLRTGQCRPFRIPGPDGHGGADYETGGLAVSERPYRLLDAQGVPHPRRFAYGVPTESVHWVTAAGIRPGVGSVTLEDSDAIAAAVLALPELPTAAPQPKTRKARASA</sequence>
<dbReference type="InterPro" id="IPR038732">
    <property type="entry name" value="HpyO/CreE_NAD-binding"/>
</dbReference>
<evidence type="ECO:0000313" key="2">
    <source>
        <dbReference type="EMBL" id="AFS18580.1"/>
    </source>
</evidence>
<dbReference type="InterPro" id="IPR036188">
    <property type="entry name" value="FAD/NAD-bd_sf"/>
</dbReference>
<reference evidence="2" key="1">
    <citation type="journal article" date="2012" name="Med. Chem. Commun.">
        <title>Activation of a silent phenazine biosynthetic gene cluster reveals a novel natural product and a new resistance mechanism against phenazines.</title>
        <authorList>
            <person name="Saleh O."/>
            <person name="Bonitz T."/>
            <person name="Flinspach K."/>
            <person name="Kulik A."/>
            <person name="Burkard N."/>
            <person name="Muehlenweg A."/>
            <person name="Vente A."/>
            <person name="Polnick S."/>
            <person name="Laemmerhofer M."/>
            <person name="Gust B."/>
            <person name="Fiedler H.-P."/>
            <person name="Heide L."/>
        </authorList>
    </citation>
    <scope>NUCLEOTIDE SEQUENCE</scope>
    <source>
        <strain evidence="2">Tue1028</strain>
    </source>
</reference>
<dbReference type="PANTHER" id="PTHR40254:SF1">
    <property type="entry name" value="BLR0577 PROTEIN"/>
    <property type="match status" value="1"/>
</dbReference>
<protein>
    <submittedName>
        <fullName evidence="2">Putative nitrogen regulatory protein</fullName>
    </submittedName>
</protein>
<dbReference type="SUPFAM" id="SSF51905">
    <property type="entry name" value="FAD/NAD(P)-binding domain"/>
    <property type="match status" value="1"/>
</dbReference>
<dbReference type="InterPro" id="IPR052189">
    <property type="entry name" value="L-asp_N-monooxygenase_NS-form"/>
</dbReference>
<name>J9WNP7_STRTE</name>
<organism evidence="2">
    <name type="scientific">Streptomyces tendae</name>
    <dbReference type="NCBI Taxonomy" id="1932"/>
    <lineage>
        <taxon>Bacteria</taxon>
        <taxon>Bacillati</taxon>
        <taxon>Actinomycetota</taxon>
        <taxon>Actinomycetes</taxon>
        <taxon>Kitasatosporales</taxon>
        <taxon>Streptomycetaceae</taxon>
        <taxon>Streptomyces</taxon>
    </lineage>
</organism>
<dbReference type="EMBL" id="JQ659263">
    <property type="protein sequence ID" value="AFS18580.1"/>
    <property type="molecule type" value="Genomic_DNA"/>
</dbReference>
<proteinExistence type="predicted"/>
<evidence type="ECO:0000259" key="1">
    <source>
        <dbReference type="Pfam" id="PF13454"/>
    </source>
</evidence>